<protein>
    <submittedName>
        <fullName evidence="1">Uncharacterized protein</fullName>
    </submittedName>
</protein>
<organism evidence="1 2">
    <name type="scientific">Actinomadura rubrisoli</name>
    <dbReference type="NCBI Taxonomy" id="2530368"/>
    <lineage>
        <taxon>Bacteria</taxon>
        <taxon>Bacillati</taxon>
        <taxon>Actinomycetota</taxon>
        <taxon>Actinomycetes</taxon>
        <taxon>Streptosporangiales</taxon>
        <taxon>Thermomonosporaceae</taxon>
        <taxon>Actinomadura</taxon>
    </lineage>
</organism>
<dbReference type="Proteomes" id="UP000294513">
    <property type="component" value="Unassembled WGS sequence"/>
</dbReference>
<evidence type="ECO:0000313" key="2">
    <source>
        <dbReference type="Proteomes" id="UP000294513"/>
    </source>
</evidence>
<keyword evidence="2" id="KW-1185">Reference proteome</keyword>
<dbReference type="RefSeq" id="WP_131902809.1">
    <property type="nucleotide sequence ID" value="NZ_SMKU01000405.1"/>
</dbReference>
<sequence length="95" mass="10454">MVIEQGVHPHAYPHLASLQARLNGQGFKTRLDSSSLIVIARQDEGPRLADTITCRRRDSDGGRLWFWTSWGEPIAEAEHIVDAAVIIAANLGPQP</sequence>
<dbReference type="AlphaFoldDB" id="A0A4R5A2J9"/>
<name>A0A4R5A2J9_9ACTN</name>
<evidence type="ECO:0000313" key="1">
    <source>
        <dbReference type="EMBL" id="TDD65675.1"/>
    </source>
</evidence>
<dbReference type="OrthoDB" id="3478678at2"/>
<proteinExistence type="predicted"/>
<gene>
    <name evidence="1" type="ORF">E1298_41160</name>
</gene>
<reference evidence="1 2" key="1">
    <citation type="submission" date="2019-03" db="EMBL/GenBank/DDBJ databases">
        <title>Draft genome sequences of novel Actinobacteria.</title>
        <authorList>
            <person name="Sahin N."/>
            <person name="Ay H."/>
            <person name="Saygin H."/>
        </authorList>
    </citation>
    <scope>NUCLEOTIDE SEQUENCE [LARGE SCALE GENOMIC DNA]</scope>
    <source>
        <strain evidence="1 2">H3C3</strain>
    </source>
</reference>
<comment type="caution">
    <text evidence="1">The sequence shown here is derived from an EMBL/GenBank/DDBJ whole genome shotgun (WGS) entry which is preliminary data.</text>
</comment>
<dbReference type="EMBL" id="SMKU01000405">
    <property type="protein sequence ID" value="TDD65675.1"/>
    <property type="molecule type" value="Genomic_DNA"/>
</dbReference>
<accession>A0A4R5A2J9</accession>